<evidence type="ECO:0000256" key="5">
    <source>
        <dbReference type="SAM" id="Coils"/>
    </source>
</evidence>
<dbReference type="InterPro" id="IPR013083">
    <property type="entry name" value="Znf_RING/FYVE/PHD"/>
</dbReference>
<evidence type="ECO:0000313" key="8">
    <source>
        <dbReference type="Proteomes" id="UP000230233"/>
    </source>
</evidence>
<evidence type="ECO:0000256" key="2">
    <source>
        <dbReference type="ARBA" id="ARBA00022771"/>
    </source>
</evidence>
<accession>A0A2G5UQL6</accession>
<name>A0A2G5UQL6_9PELO</name>
<dbReference type="PROSITE" id="PS50089">
    <property type="entry name" value="ZF_RING_2"/>
    <property type="match status" value="1"/>
</dbReference>
<comment type="caution">
    <text evidence="7">The sequence shown here is derived from an EMBL/GenBank/DDBJ whole genome shotgun (WGS) entry which is preliminary data.</text>
</comment>
<keyword evidence="3" id="KW-0862">Zinc</keyword>
<gene>
    <name evidence="7" type="primary">Cnig_chr_III.g9124</name>
    <name evidence="7" type="ORF">B9Z55_009124</name>
</gene>
<keyword evidence="8" id="KW-1185">Reference proteome</keyword>
<proteinExistence type="predicted"/>
<dbReference type="STRING" id="1611254.A0A2G5UQL6"/>
<dbReference type="InterPro" id="IPR001841">
    <property type="entry name" value="Znf_RING"/>
</dbReference>
<evidence type="ECO:0000313" key="7">
    <source>
        <dbReference type="EMBL" id="PIC41847.1"/>
    </source>
</evidence>
<dbReference type="Proteomes" id="UP000230233">
    <property type="component" value="Chromosome III"/>
</dbReference>
<feature type="coiled-coil region" evidence="5">
    <location>
        <begin position="15"/>
        <end position="42"/>
    </location>
</feature>
<dbReference type="AlphaFoldDB" id="A0A2G5UQL6"/>
<evidence type="ECO:0000256" key="3">
    <source>
        <dbReference type="ARBA" id="ARBA00022833"/>
    </source>
</evidence>
<dbReference type="Gene3D" id="3.30.40.10">
    <property type="entry name" value="Zinc/RING finger domain, C3HC4 (zinc finger)"/>
    <property type="match status" value="1"/>
</dbReference>
<dbReference type="GO" id="GO:0008270">
    <property type="term" value="F:zinc ion binding"/>
    <property type="evidence" value="ECO:0007669"/>
    <property type="project" value="UniProtKB-KW"/>
</dbReference>
<keyword evidence="2 4" id="KW-0863">Zinc-finger</keyword>
<evidence type="ECO:0000256" key="1">
    <source>
        <dbReference type="ARBA" id="ARBA00022723"/>
    </source>
</evidence>
<dbReference type="EMBL" id="PDUG01000003">
    <property type="protein sequence ID" value="PIC41847.1"/>
    <property type="molecule type" value="Genomic_DNA"/>
</dbReference>
<evidence type="ECO:0000256" key="4">
    <source>
        <dbReference type="PROSITE-ProRule" id="PRU00175"/>
    </source>
</evidence>
<dbReference type="SUPFAM" id="SSF57850">
    <property type="entry name" value="RING/U-box"/>
    <property type="match status" value="1"/>
</dbReference>
<dbReference type="OrthoDB" id="8062037at2759"/>
<dbReference type="PANTHER" id="PTHR14155:SF627">
    <property type="entry name" value="OS06G0192800 PROTEIN"/>
    <property type="match status" value="1"/>
</dbReference>
<dbReference type="Pfam" id="PF13639">
    <property type="entry name" value="zf-RING_2"/>
    <property type="match status" value="1"/>
</dbReference>
<protein>
    <recommendedName>
        <fullName evidence="6">RING-type domain-containing protein</fullName>
    </recommendedName>
</protein>
<sequence length="246" mass="29047">MLDYSILFSRLQTANRRLSILNEEQERRVQNLLDRLAIESQKSTNPPAEQLASKDSLQSEITMVRSFLDKLEAKKFSDSLGEATRTLQRLRNIKDRFQNKDQLKLARTMTDKLITMSNRSEIRGLALYEYQQYEANFQNYTQLVDLNIEKMKETRDCSLYSPLPKPPAFSDRFMNEYWSECDKRKKHDSECLYCLCEMKSDEKTLKCDHCKKITHLKCASKWLQIHRSCPHCRKEQLDPDEFPALS</sequence>
<organism evidence="7 8">
    <name type="scientific">Caenorhabditis nigoni</name>
    <dbReference type="NCBI Taxonomy" id="1611254"/>
    <lineage>
        <taxon>Eukaryota</taxon>
        <taxon>Metazoa</taxon>
        <taxon>Ecdysozoa</taxon>
        <taxon>Nematoda</taxon>
        <taxon>Chromadorea</taxon>
        <taxon>Rhabditida</taxon>
        <taxon>Rhabditina</taxon>
        <taxon>Rhabditomorpha</taxon>
        <taxon>Rhabditoidea</taxon>
        <taxon>Rhabditidae</taxon>
        <taxon>Peloderinae</taxon>
        <taxon>Caenorhabditis</taxon>
    </lineage>
</organism>
<evidence type="ECO:0000259" key="6">
    <source>
        <dbReference type="PROSITE" id="PS50089"/>
    </source>
</evidence>
<dbReference type="PANTHER" id="PTHR14155">
    <property type="entry name" value="RING FINGER DOMAIN-CONTAINING"/>
    <property type="match status" value="1"/>
</dbReference>
<keyword evidence="1" id="KW-0479">Metal-binding</keyword>
<keyword evidence="5" id="KW-0175">Coiled coil</keyword>
<feature type="domain" description="RING-type" evidence="6">
    <location>
        <begin position="191"/>
        <end position="233"/>
    </location>
</feature>
<reference evidence="8" key="1">
    <citation type="submission" date="2017-10" db="EMBL/GenBank/DDBJ databases">
        <title>Rapid genome shrinkage in a self-fertile nematode reveals novel sperm competition proteins.</title>
        <authorList>
            <person name="Yin D."/>
            <person name="Schwarz E.M."/>
            <person name="Thomas C.G."/>
            <person name="Felde R.L."/>
            <person name="Korf I.F."/>
            <person name="Cutter A.D."/>
            <person name="Schartner C.M."/>
            <person name="Ralston E.J."/>
            <person name="Meyer B.J."/>
            <person name="Haag E.S."/>
        </authorList>
    </citation>
    <scope>NUCLEOTIDE SEQUENCE [LARGE SCALE GENOMIC DNA]</scope>
    <source>
        <strain evidence="8">JU1422</strain>
    </source>
</reference>
<dbReference type="InterPro" id="IPR053238">
    <property type="entry name" value="RING-H2_zinc_finger"/>
</dbReference>